<dbReference type="Proteomes" id="UP001164929">
    <property type="component" value="Chromosome 2"/>
</dbReference>
<name>A0AAD6RET4_9ROSI</name>
<sequence>MEYWAEKPMQVRAIKVLGKGFDLRNDFRLKFDKRMSSNNERLVLLVENNKRKVVFLRALLFPCN</sequence>
<evidence type="ECO:0000313" key="1">
    <source>
        <dbReference type="EMBL" id="KAJ7007548.1"/>
    </source>
</evidence>
<keyword evidence="2" id="KW-1185">Reference proteome</keyword>
<reference evidence="1" key="1">
    <citation type="journal article" date="2023" name="Mol. Ecol. Resour.">
        <title>Chromosome-level genome assembly of a triploid poplar Populus alba 'Berolinensis'.</title>
        <authorList>
            <person name="Chen S."/>
            <person name="Yu Y."/>
            <person name="Wang X."/>
            <person name="Wang S."/>
            <person name="Zhang T."/>
            <person name="Zhou Y."/>
            <person name="He R."/>
            <person name="Meng N."/>
            <person name="Wang Y."/>
            <person name="Liu W."/>
            <person name="Liu Z."/>
            <person name="Liu J."/>
            <person name="Guo Q."/>
            <person name="Huang H."/>
            <person name="Sederoff R.R."/>
            <person name="Wang G."/>
            <person name="Qu G."/>
            <person name="Chen S."/>
        </authorList>
    </citation>
    <scope>NUCLEOTIDE SEQUENCE</scope>
    <source>
        <strain evidence="1">SC-2020</strain>
    </source>
</reference>
<proteinExistence type="predicted"/>
<comment type="caution">
    <text evidence="1">The sequence shown here is derived from an EMBL/GenBank/DDBJ whole genome shotgun (WGS) entry which is preliminary data.</text>
</comment>
<dbReference type="EMBL" id="JAQIZT010000002">
    <property type="protein sequence ID" value="KAJ7007548.1"/>
    <property type="molecule type" value="Genomic_DNA"/>
</dbReference>
<gene>
    <name evidence="1" type="ORF">NC653_006553</name>
</gene>
<evidence type="ECO:0000313" key="2">
    <source>
        <dbReference type="Proteomes" id="UP001164929"/>
    </source>
</evidence>
<accession>A0AAD6RET4</accession>
<protein>
    <submittedName>
        <fullName evidence="1">Uncharacterized protein</fullName>
    </submittedName>
</protein>
<organism evidence="1 2">
    <name type="scientific">Populus alba x Populus x berolinensis</name>
    <dbReference type="NCBI Taxonomy" id="444605"/>
    <lineage>
        <taxon>Eukaryota</taxon>
        <taxon>Viridiplantae</taxon>
        <taxon>Streptophyta</taxon>
        <taxon>Embryophyta</taxon>
        <taxon>Tracheophyta</taxon>
        <taxon>Spermatophyta</taxon>
        <taxon>Magnoliopsida</taxon>
        <taxon>eudicotyledons</taxon>
        <taxon>Gunneridae</taxon>
        <taxon>Pentapetalae</taxon>
        <taxon>rosids</taxon>
        <taxon>fabids</taxon>
        <taxon>Malpighiales</taxon>
        <taxon>Salicaceae</taxon>
        <taxon>Saliceae</taxon>
        <taxon>Populus</taxon>
    </lineage>
</organism>
<dbReference type="AlphaFoldDB" id="A0AAD6RET4"/>